<dbReference type="CDD" id="cd00371">
    <property type="entry name" value="HMA"/>
    <property type="match status" value="1"/>
</dbReference>
<dbReference type="InterPro" id="IPR001424">
    <property type="entry name" value="SOD_Cu_Zn_dom"/>
</dbReference>
<dbReference type="SUPFAM" id="SSF55008">
    <property type="entry name" value="HMA, heavy metal-associated domain"/>
    <property type="match status" value="1"/>
</dbReference>
<dbReference type="PROSITE" id="PS50846">
    <property type="entry name" value="HMA_2"/>
    <property type="match status" value="1"/>
</dbReference>
<reference evidence="7" key="1">
    <citation type="submission" date="2011-02" db="EMBL/GenBank/DDBJ databases">
        <title>The Genome Sequence of Capsaspora owczarzaki ATCC 30864.</title>
        <authorList>
            <person name="Russ C."/>
            <person name="Cuomo C."/>
            <person name="Burger G."/>
            <person name="Gray M.W."/>
            <person name="Holland P.W.H."/>
            <person name="King N."/>
            <person name="Lang F.B.F."/>
            <person name="Roger A.J."/>
            <person name="Ruiz-Trillo I."/>
            <person name="Young S.K."/>
            <person name="Zeng Q."/>
            <person name="Gargeya S."/>
            <person name="Alvarado L."/>
            <person name="Berlin A."/>
            <person name="Chapman S.B."/>
            <person name="Chen Z."/>
            <person name="Freedman E."/>
            <person name="Gellesch M."/>
            <person name="Goldberg J."/>
            <person name="Griggs A."/>
            <person name="Gujja S."/>
            <person name="Heilman E."/>
            <person name="Heiman D."/>
            <person name="Howarth C."/>
            <person name="Mehta T."/>
            <person name="Neiman D."/>
            <person name="Pearson M."/>
            <person name="Roberts A."/>
            <person name="Saif S."/>
            <person name="Shea T."/>
            <person name="Shenoy N."/>
            <person name="Sisk P."/>
            <person name="Stolte C."/>
            <person name="Sykes S."/>
            <person name="White J."/>
            <person name="Yandava C."/>
            <person name="Haas B."/>
            <person name="Nusbaum C."/>
            <person name="Birren B."/>
        </authorList>
    </citation>
    <scope>NUCLEOTIDE SEQUENCE</scope>
    <source>
        <strain evidence="7">ATCC 30864</strain>
    </source>
</reference>
<dbReference type="SUPFAM" id="SSF49329">
    <property type="entry name" value="Cu,Zn superoxide dismutase-like"/>
    <property type="match status" value="1"/>
</dbReference>
<comment type="similarity">
    <text evidence="2">In the C-terminal section; belongs to the Cu-Zn superoxide dismutase family.</text>
</comment>
<dbReference type="GO" id="GO:0005507">
    <property type="term" value="F:copper ion binding"/>
    <property type="evidence" value="ECO:0007669"/>
    <property type="project" value="InterPro"/>
</dbReference>
<dbReference type="AlphaFoldDB" id="A0A0D2URZ1"/>
<dbReference type="PhylomeDB" id="A0A0D2URZ1"/>
<evidence type="ECO:0000313" key="6">
    <source>
        <dbReference type="EMBL" id="KJE97736.1"/>
    </source>
</evidence>
<dbReference type="Proteomes" id="UP000008743">
    <property type="component" value="Unassembled WGS sequence"/>
</dbReference>
<protein>
    <recommendedName>
        <fullName evidence="3">Superoxide dismutase copper chaperone</fullName>
    </recommendedName>
</protein>
<evidence type="ECO:0000256" key="3">
    <source>
        <dbReference type="ARBA" id="ARBA00032899"/>
    </source>
</evidence>
<sequence>MHHIHTQTEFAVEMTCGACEKAVNEAMQQLKQTSPPGAVGSVQVDLAEQRVVVESSLPSSTLLQAIESTGRKTVLRGQGDSFGRNLGSAVSILERDGTQDVIGVVRFVQISENECVIEGTLDGLSKGEHGLHIHEYGDLSQGWKSAGGIYNPKQMPHGPPSKDGGARRKPGAIGNVASDAQGRATFTLSASQLNVWDIIGHALVVHERPDDFGLGNAPRSSENGNVGAGVGAGIIARSAGLLGNAKRVCACDGKTLWSDSNPGALLPNKRVHIDNNSPPPVARSVSEGKPAIERAMDVTHPFILSSI</sequence>
<evidence type="ECO:0000256" key="1">
    <source>
        <dbReference type="ARBA" id="ARBA00001973"/>
    </source>
</evidence>
<evidence type="ECO:0000256" key="2">
    <source>
        <dbReference type="ARBA" id="ARBA00025798"/>
    </source>
</evidence>
<accession>A0A0D2URZ1</accession>
<dbReference type="OrthoDB" id="666972at2759"/>
<dbReference type="Gene3D" id="2.60.40.200">
    <property type="entry name" value="Superoxide dismutase, copper/zinc binding domain"/>
    <property type="match status" value="1"/>
</dbReference>
<dbReference type="InterPro" id="IPR036423">
    <property type="entry name" value="SOD-like_Cu/Zn_dom_sf"/>
</dbReference>
<organism evidence="6 7">
    <name type="scientific">Capsaspora owczarzaki (strain ATCC 30864)</name>
    <dbReference type="NCBI Taxonomy" id="595528"/>
    <lineage>
        <taxon>Eukaryota</taxon>
        <taxon>Filasterea</taxon>
        <taxon>Capsaspora</taxon>
    </lineage>
</organism>
<dbReference type="Pfam" id="PF00080">
    <property type="entry name" value="Sod_Cu"/>
    <property type="match status" value="1"/>
</dbReference>
<dbReference type="EMBL" id="KE346375">
    <property type="protein sequence ID" value="KJE97736.1"/>
    <property type="molecule type" value="Genomic_DNA"/>
</dbReference>
<dbReference type="GO" id="GO:0006801">
    <property type="term" value="P:superoxide metabolic process"/>
    <property type="evidence" value="ECO:0007669"/>
    <property type="project" value="InterPro"/>
</dbReference>
<proteinExistence type="inferred from homology"/>
<dbReference type="InterPro" id="IPR006121">
    <property type="entry name" value="HMA_dom"/>
</dbReference>
<dbReference type="PANTHER" id="PTHR10003">
    <property type="entry name" value="SUPEROXIDE DISMUTASE CU-ZN -RELATED"/>
    <property type="match status" value="1"/>
</dbReference>
<dbReference type="STRING" id="595528.A0A0D2URZ1"/>
<dbReference type="InterPro" id="IPR036163">
    <property type="entry name" value="HMA_dom_sf"/>
</dbReference>
<evidence type="ECO:0000256" key="4">
    <source>
        <dbReference type="SAM" id="MobiDB-lite"/>
    </source>
</evidence>
<dbReference type="InterPro" id="IPR024134">
    <property type="entry name" value="SOD_Cu/Zn_/chaperone"/>
</dbReference>
<dbReference type="PRINTS" id="PR00068">
    <property type="entry name" value="CUZNDISMTASE"/>
</dbReference>
<keyword evidence="7" id="KW-1185">Reference proteome</keyword>
<gene>
    <name evidence="6" type="ORF">CAOG_007840</name>
</gene>
<dbReference type="Pfam" id="PF00403">
    <property type="entry name" value="HMA"/>
    <property type="match status" value="1"/>
</dbReference>
<dbReference type="InParanoid" id="A0A0D2URZ1"/>
<evidence type="ECO:0000259" key="5">
    <source>
        <dbReference type="PROSITE" id="PS50846"/>
    </source>
</evidence>
<dbReference type="Gene3D" id="3.30.70.100">
    <property type="match status" value="1"/>
</dbReference>
<feature type="domain" description="HMA" evidence="5">
    <location>
        <begin position="5"/>
        <end position="74"/>
    </location>
</feature>
<name>A0A0D2URZ1_CAPO3</name>
<evidence type="ECO:0000313" key="7">
    <source>
        <dbReference type="Proteomes" id="UP000008743"/>
    </source>
</evidence>
<dbReference type="FunCoup" id="A0A0D2URZ1">
    <property type="interactions" value="25"/>
</dbReference>
<feature type="region of interest" description="Disordered" evidence="4">
    <location>
        <begin position="151"/>
        <end position="171"/>
    </location>
</feature>
<comment type="cofactor">
    <cofactor evidence="1">
        <name>Cu(2+)</name>
        <dbReference type="ChEBI" id="CHEBI:29036"/>
    </cofactor>
</comment>
<dbReference type="CDD" id="cd00305">
    <property type="entry name" value="Cu-Zn_Superoxide_Dismutase"/>
    <property type="match status" value="1"/>
</dbReference>